<gene>
    <name evidence="1" type="ORF">PN36_25210</name>
</gene>
<sequence length="131" mass="14927">MNQLLENTINYWPIVAQVLSVPQTKADYQRTVTLLDELVDIVGDDESHSRLMDTLSLLVESYENEHFPMTEVSAQNVLQSIMQEHGLRAGDFPEIGEQDKMLGILNGEQQLNSQEIRALSERFQVSEMVFS</sequence>
<dbReference type="AlphaFoldDB" id="A0A0A6RM08"/>
<reference evidence="1 2" key="1">
    <citation type="journal article" date="2016" name="Front. Microbiol.">
        <title>Single-Cell (Meta-)Genomics of a Dimorphic Candidatus Thiomargarita nelsonii Reveals Genomic Plasticity.</title>
        <authorList>
            <person name="Flood B.E."/>
            <person name="Fliss P."/>
            <person name="Jones D.S."/>
            <person name="Dick G.J."/>
            <person name="Jain S."/>
            <person name="Kaster A.K."/>
            <person name="Winkel M."/>
            <person name="Mussmann M."/>
            <person name="Bailey J."/>
        </authorList>
    </citation>
    <scope>NUCLEOTIDE SEQUENCE [LARGE SCALE GENOMIC DNA]</scope>
    <source>
        <strain evidence="1">Hydrate Ridge</strain>
    </source>
</reference>
<dbReference type="GO" id="GO:0001046">
    <property type="term" value="F:core promoter sequence-specific DNA binding"/>
    <property type="evidence" value="ECO:0007669"/>
    <property type="project" value="TreeGrafter"/>
</dbReference>
<dbReference type="PANTHER" id="PTHR40455:SF1">
    <property type="entry name" value="ANTITOXIN HIGA"/>
    <property type="match status" value="1"/>
</dbReference>
<organism evidence="1 2">
    <name type="scientific">Candidatus Thiomargarita nelsonii</name>
    <dbReference type="NCBI Taxonomy" id="1003181"/>
    <lineage>
        <taxon>Bacteria</taxon>
        <taxon>Pseudomonadati</taxon>
        <taxon>Pseudomonadota</taxon>
        <taxon>Gammaproteobacteria</taxon>
        <taxon>Thiotrichales</taxon>
        <taxon>Thiotrichaceae</taxon>
        <taxon>Thiomargarita</taxon>
    </lineage>
</organism>
<keyword evidence="2" id="KW-1185">Reference proteome</keyword>
<accession>A0A0A6RM08</accession>
<evidence type="ECO:0008006" key="3">
    <source>
        <dbReference type="Google" id="ProtNLM"/>
    </source>
</evidence>
<dbReference type="PANTHER" id="PTHR40455">
    <property type="entry name" value="ANTITOXIN HIGA"/>
    <property type="match status" value="1"/>
</dbReference>
<dbReference type="EMBL" id="JSZA02000136">
    <property type="protein sequence ID" value="KHD04861.1"/>
    <property type="molecule type" value="Genomic_DNA"/>
</dbReference>
<name>A0A0A6RM08_9GAMM</name>
<comment type="caution">
    <text evidence="1">The sequence shown here is derived from an EMBL/GenBank/DDBJ whole genome shotgun (WGS) entry which is preliminary data.</text>
</comment>
<dbReference type="InterPro" id="IPR039060">
    <property type="entry name" value="Antitox_HigA"/>
</dbReference>
<evidence type="ECO:0000313" key="1">
    <source>
        <dbReference type="EMBL" id="KHD04861.1"/>
    </source>
</evidence>
<evidence type="ECO:0000313" key="2">
    <source>
        <dbReference type="Proteomes" id="UP000030428"/>
    </source>
</evidence>
<protein>
    <recommendedName>
        <fullName evidence="3">Transcriptional regulator</fullName>
    </recommendedName>
</protein>
<dbReference type="Proteomes" id="UP000030428">
    <property type="component" value="Unassembled WGS sequence"/>
</dbReference>
<proteinExistence type="predicted"/>
<dbReference type="GO" id="GO:0006355">
    <property type="term" value="P:regulation of DNA-templated transcription"/>
    <property type="evidence" value="ECO:0007669"/>
    <property type="project" value="InterPro"/>
</dbReference>